<comment type="caution">
    <text evidence="2">The sequence shown here is derived from an EMBL/GenBank/DDBJ whole genome shotgun (WGS) entry which is preliminary data.</text>
</comment>
<gene>
    <name evidence="2" type="ORF">RJJ65_41070</name>
</gene>
<evidence type="ECO:0000256" key="1">
    <source>
        <dbReference type="SAM" id="Coils"/>
    </source>
</evidence>
<evidence type="ECO:0000313" key="2">
    <source>
        <dbReference type="EMBL" id="MDR9778943.1"/>
    </source>
</evidence>
<dbReference type="AlphaFoldDB" id="A0AAJ2H5E1"/>
<name>A0AAJ2H5E1_9HYPH</name>
<evidence type="ECO:0000313" key="3">
    <source>
        <dbReference type="Proteomes" id="UP001268610"/>
    </source>
</evidence>
<feature type="non-terminal residue" evidence="2">
    <location>
        <position position="1"/>
    </location>
</feature>
<sequence>YSIEKSDSGSLVISRDTDPRLSKFLRSLLTSALYLPAYEEEERLSGSENQQMEQELEEKYQLIADAMEIRLNELNNSLAKKTGQLNTMWETKTKEFQAMYLANQKA</sequence>
<dbReference type="RefSeq" id="WP_310866887.1">
    <property type="nucleotide sequence ID" value="NZ_JAVLSF010001398.1"/>
</dbReference>
<feature type="non-terminal residue" evidence="2">
    <location>
        <position position="106"/>
    </location>
</feature>
<feature type="coiled-coil region" evidence="1">
    <location>
        <begin position="49"/>
        <end position="84"/>
    </location>
</feature>
<proteinExistence type="predicted"/>
<dbReference type="EMBL" id="JAVLSF010001398">
    <property type="protein sequence ID" value="MDR9778943.1"/>
    <property type="molecule type" value="Genomic_DNA"/>
</dbReference>
<dbReference type="Proteomes" id="UP001268610">
    <property type="component" value="Unassembled WGS sequence"/>
</dbReference>
<reference evidence="2" key="1">
    <citation type="submission" date="2023-04" db="EMBL/GenBank/DDBJ databases">
        <title>Genomic characterization of faba bean (Vicia faba) microsymbionts in Mexican soils.</title>
        <authorList>
            <person name="Rivera Orduna F.N."/>
            <person name="Guevara-Luna J."/>
            <person name="Yan J."/>
            <person name="Arroyo-Herrera I."/>
            <person name="Li Y."/>
            <person name="Vasquez-Murrieta M.S."/>
            <person name="Wang E.T."/>
        </authorList>
    </citation>
    <scope>NUCLEOTIDE SEQUENCE</scope>
    <source>
        <strain evidence="2">CH26</strain>
    </source>
</reference>
<accession>A0AAJ2H5E1</accession>
<keyword evidence="1" id="KW-0175">Coiled coil</keyword>
<organism evidence="2 3">
    <name type="scientific">Rhizobium hidalgonense</name>
    <dbReference type="NCBI Taxonomy" id="1538159"/>
    <lineage>
        <taxon>Bacteria</taxon>
        <taxon>Pseudomonadati</taxon>
        <taxon>Pseudomonadota</taxon>
        <taxon>Alphaproteobacteria</taxon>
        <taxon>Hyphomicrobiales</taxon>
        <taxon>Rhizobiaceae</taxon>
        <taxon>Rhizobium/Agrobacterium group</taxon>
        <taxon>Rhizobium</taxon>
    </lineage>
</organism>
<protein>
    <submittedName>
        <fullName evidence="2">Uncharacterized protein</fullName>
    </submittedName>
</protein>